<evidence type="ECO:0000256" key="2">
    <source>
        <dbReference type="ARBA" id="ARBA00022448"/>
    </source>
</evidence>
<evidence type="ECO:0000256" key="6">
    <source>
        <dbReference type="SAM" id="Phobius"/>
    </source>
</evidence>
<dbReference type="Gene3D" id="1.20.1250.20">
    <property type="entry name" value="MFS general substrate transporter like domains"/>
    <property type="match status" value="1"/>
</dbReference>
<evidence type="ECO:0000313" key="10">
    <source>
        <dbReference type="Proteomes" id="UP001642409"/>
    </source>
</evidence>
<accession>A0AA86U228</accession>
<keyword evidence="4 6" id="KW-1133">Transmembrane helix</keyword>
<keyword evidence="10" id="KW-1185">Reference proteome</keyword>
<dbReference type="PROSITE" id="PS50850">
    <property type="entry name" value="MFS"/>
    <property type="match status" value="1"/>
</dbReference>
<dbReference type="EMBL" id="CATOUU010000660">
    <property type="protein sequence ID" value="CAI9939115.1"/>
    <property type="molecule type" value="Genomic_DNA"/>
</dbReference>
<dbReference type="GO" id="GO:0015149">
    <property type="term" value="F:hexose transmembrane transporter activity"/>
    <property type="evidence" value="ECO:0007669"/>
    <property type="project" value="TreeGrafter"/>
</dbReference>
<feature type="domain" description="Major facilitator superfamily (MFS) profile" evidence="7">
    <location>
        <begin position="7"/>
        <end position="213"/>
    </location>
</feature>
<dbReference type="EMBL" id="CAXDID020000090">
    <property type="protein sequence ID" value="CAL6022173.1"/>
    <property type="molecule type" value="Genomic_DNA"/>
</dbReference>
<sequence>MSYNIIIFLVYLCGGLARGTALNNLNVVLIQMYSHVAAKFTVTSQIIALLSISVLCGSILGTFSATPIILKFGRKNSILYMALISLLSSVTSMIPVHYVYLGVNKIVTGFSTSIIMTAIPMLFSEFVAPNLRGVFGSFMNLFICVGVLISSVIQLLIAPHDKLFYISFIPGTVSCVLLIVLLFWVKESNTQKHATPLNENKIKIQWWALEMLF</sequence>
<gene>
    <name evidence="8" type="ORF">HINF_LOCUS26760</name>
    <name evidence="9" type="ORF">HINF_LOCUS28523</name>
</gene>
<dbReference type="InterPro" id="IPR020846">
    <property type="entry name" value="MFS_dom"/>
</dbReference>
<dbReference type="GO" id="GO:0016020">
    <property type="term" value="C:membrane"/>
    <property type="evidence" value="ECO:0007669"/>
    <property type="project" value="UniProtKB-SubCell"/>
</dbReference>
<dbReference type="AlphaFoldDB" id="A0AA86U228"/>
<evidence type="ECO:0000256" key="1">
    <source>
        <dbReference type="ARBA" id="ARBA00004141"/>
    </source>
</evidence>
<keyword evidence="5 6" id="KW-0472">Membrane</keyword>
<evidence type="ECO:0000256" key="4">
    <source>
        <dbReference type="ARBA" id="ARBA00022989"/>
    </source>
</evidence>
<dbReference type="SUPFAM" id="SSF103473">
    <property type="entry name" value="MFS general substrate transporter"/>
    <property type="match status" value="1"/>
</dbReference>
<evidence type="ECO:0000313" key="9">
    <source>
        <dbReference type="EMBL" id="CAL6022173.1"/>
    </source>
</evidence>
<keyword evidence="3 6" id="KW-0812">Transmembrane</keyword>
<keyword evidence="2" id="KW-0813">Transport</keyword>
<feature type="transmembrane region" description="Helical" evidence="6">
    <location>
        <begin position="163"/>
        <end position="185"/>
    </location>
</feature>
<dbReference type="InterPro" id="IPR005828">
    <property type="entry name" value="MFS_sugar_transport-like"/>
</dbReference>
<evidence type="ECO:0000259" key="7">
    <source>
        <dbReference type="PROSITE" id="PS50850"/>
    </source>
</evidence>
<comment type="caution">
    <text evidence="8">The sequence shown here is derived from an EMBL/GenBank/DDBJ whole genome shotgun (WGS) entry which is preliminary data.</text>
</comment>
<organism evidence="8">
    <name type="scientific">Hexamita inflata</name>
    <dbReference type="NCBI Taxonomy" id="28002"/>
    <lineage>
        <taxon>Eukaryota</taxon>
        <taxon>Metamonada</taxon>
        <taxon>Diplomonadida</taxon>
        <taxon>Hexamitidae</taxon>
        <taxon>Hexamitinae</taxon>
        <taxon>Hexamita</taxon>
    </lineage>
</organism>
<dbReference type="PANTHER" id="PTHR23503">
    <property type="entry name" value="SOLUTE CARRIER FAMILY 2"/>
    <property type="match status" value="1"/>
</dbReference>
<evidence type="ECO:0000313" key="8">
    <source>
        <dbReference type="EMBL" id="CAI9939115.1"/>
    </source>
</evidence>
<feature type="transmembrane region" description="Helical" evidence="6">
    <location>
        <begin position="45"/>
        <end position="66"/>
    </location>
</feature>
<feature type="transmembrane region" description="Helical" evidence="6">
    <location>
        <begin position="135"/>
        <end position="157"/>
    </location>
</feature>
<reference evidence="8" key="1">
    <citation type="submission" date="2023-06" db="EMBL/GenBank/DDBJ databases">
        <authorList>
            <person name="Kurt Z."/>
        </authorList>
    </citation>
    <scope>NUCLEOTIDE SEQUENCE</scope>
</reference>
<evidence type="ECO:0000256" key="5">
    <source>
        <dbReference type="ARBA" id="ARBA00023136"/>
    </source>
</evidence>
<proteinExistence type="predicted"/>
<evidence type="ECO:0000256" key="3">
    <source>
        <dbReference type="ARBA" id="ARBA00022692"/>
    </source>
</evidence>
<dbReference type="PANTHER" id="PTHR23503:SF8">
    <property type="entry name" value="FACILITATED GLUCOSE TRANSPORTER PROTEIN 1"/>
    <property type="match status" value="1"/>
</dbReference>
<protein>
    <submittedName>
        <fullName evidence="8">Sugar (And other) transporter family protein</fullName>
    </submittedName>
    <submittedName>
        <fullName evidence="9">Sugar_(And other) transporter family protein</fullName>
    </submittedName>
</protein>
<dbReference type="Proteomes" id="UP001642409">
    <property type="component" value="Unassembled WGS sequence"/>
</dbReference>
<name>A0AA86U228_9EUKA</name>
<feature type="transmembrane region" description="Helical" evidence="6">
    <location>
        <begin position="78"/>
        <end position="100"/>
    </location>
</feature>
<feature type="transmembrane region" description="Helical" evidence="6">
    <location>
        <begin position="106"/>
        <end position="123"/>
    </location>
</feature>
<reference evidence="9 10" key="2">
    <citation type="submission" date="2024-07" db="EMBL/GenBank/DDBJ databases">
        <authorList>
            <person name="Akdeniz Z."/>
        </authorList>
    </citation>
    <scope>NUCLEOTIDE SEQUENCE [LARGE SCALE GENOMIC DNA]</scope>
</reference>
<dbReference type="InterPro" id="IPR045263">
    <property type="entry name" value="GLUT"/>
</dbReference>
<dbReference type="Pfam" id="PF00083">
    <property type="entry name" value="Sugar_tr"/>
    <property type="match status" value="1"/>
</dbReference>
<dbReference type="InterPro" id="IPR036259">
    <property type="entry name" value="MFS_trans_sf"/>
</dbReference>
<comment type="subcellular location">
    <subcellularLocation>
        <location evidence="1">Membrane</location>
        <topology evidence="1">Multi-pass membrane protein</topology>
    </subcellularLocation>
</comment>